<dbReference type="Gene3D" id="2.60.40.10">
    <property type="entry name" value="Immunoglobulins"/>
    <property type="match status" value="3"/>
</dbReference>
<dbReference type="SMART" id="SM00634">
    <property type="entry name" value="BID_1"/>
    <property type="match status" value="3"/>
</dbReference>
<dbReference type="SUPFAM" id="SSF49373">
    <property type="entry name" value="Invasin/intimin cell-adhesion fragments"/>
    <property type="match status" value="3"/>
</dbReference>
<comment type="caution">
    <text evidence="3">The sequence shown here is derived from an EMBL/GenBank/DDBJ whole genome shotgun (WGS) entry which is preliminary data.</text>
</comment>
<evidence type="ECO:0000256" key="1">
    <source>
        <dbReference type="ARBA" id="ARBA00010116"/>
    </source>
</evidence>
<evidence type="ECO:0000313" key="3">
    <source>
        <dbReference type="EMBL" id="MDC8015983.1"/>
    </source>
</evidence>
<dbReference type="InterPro" id="IPR054720">
    <property type="entry name" value="HpiC1"/>
</dbReference>
<dbReference type="EMBL" id="JAOVZO020000023">
    <property type="protein sequence ID" value="MDC8015983.1"/>
    <property type="molecule type" value="Genomic_DNA"/>
</dbReference>
<gene>
    <name evidence="3" type="ORF">OD750_025950</name>
</gene>
<evidence type="ECO:0000259" key="2">
    <source>
        <dbReference type="PROSITE" id="PS51127"/>
    </source>
</evidence>
<comment type="similarity">
    <text evidence="1">Belongs to the intimin/invasin family.</text>
</comment>
<feature type="domain" description="Big-1" evidence="2">
    <location>
        <begin position="326"/>
        <end position="414"/>
    </location>
</feature>
<dbReference type="Pfam" id="PF02369">
    <property type="entry name" value="Big_1"/>
    <property type="match status" value="3"/>
</dbReference>
<name>A0A9X3YS47_9GAMM</name>
<dbReference type="AlphaFoldDB" id="A0A9X3YS47"/>
<feature type="domain" description="Big-1" evidence="2">
    <location>
        <begin position="216"/>
        <end position="313"/>
    </location>
</feature>
<dbReference type="PROSITE" id="PS51127">
    <property type="entry name" value="BIG1"/>
    <property type="match status" value="3"/>
</dbReference>
<dbReference type="Pfam" id="PF22825">
    <property type="entry name" value="HpiC1-like"/>
    <property type="match status" value="1"/>
</dbReference>
<dbReference type="InterPro" id="IPR008964">
    <property type="entry name" value="Invasin/intimin_cell_adhesion"/>
</dbReference>
<proteinExistence type="inferred from homology"/>
<sequence>MACALALCGAASAAPVTVPNADFATAANNGAIGGGLIGGSGSGPVGSGPWQGSYTGVLALLAPPTLTIGMGSGSVSGLAGVNVLGLLNNGAYYSQTLSTNFLPNKRYLISADVDTGGTIGLSLLGTGNAGLALASGATRVASTVTAPASLITISPVSGTVFRVTLTYTTGPTASGPITVQLLAEPTNLLTVNLANTVRFDNVALSATALNPVPASITPFNSSPQGVPINTQFPAPLQVQVLDPDGDPVPGAVVTFTVVSGTGAGATLSSVTATTDANGIAQVTATSNSTVGSYTVQATVSGVGGVASFPLSNIAGVPASLDPGGGTPQSATVAQPFSSPLSVIVRDAGGNPVPGVTVTFTAPSSGPSASLSPTTVTTDANGVATTNATANTIAGTYPITASVNGTADTATYNMTNAAGPAAQVLPSSGSGQTANVYQPFSGPLQVTVADAYGNPVSGVPVTFAPPPGSGPSATISPTTVTTDANGVATTNATANGYPGNYAITATATGVGTPTSFALTNSADSTVSLNPASASGASNQSAYLTQPFLCVLRVRATEAGGAPRQGVAISFASPSTGASAVLVGPTGSGGPTSFIEFTDANGYVEVAATANENAGDYAATATMVGSGNPPIAFNLRNIDPIETIFRDGFGDVPVCVP</sequence>
<keyword evidence="4" id="KW-1185">Reference proteome</keyword>
<protein>
    <submittedName>
        <fullName evidence="3">Ig-like domain-containing protein</fullName>
    </submittedName>
</protein>
<feature type="domain" description="Big-1" evidence="2">
    <location>
        <begin position="423"/>
        <end position="520"/>
    </location>
</feature>
<dbReference type="Proteomes" id="UP001139971">
    <property type="component" value="Unassembled WGS sequence"/>
</dbReference>
<dbReference type="InterPro" id="IPR003344">
    <property type="entry name" value="Big_1_dom"/>
</dbReference>
<dbReference type="InterPro" id="IPR013783">
    <property type="entry name" value="Ig-like_fold"/>
</dbReference>
<dbReference type="RefSeq" id="WP_263542999.1">
    <property type="nucleotide sequence ID" value="NZ_JAOVZO020000023.1"/>
</dbReference>
<accession>A0A9X3YS47</accession>
<evidence type="ECO:0000313" key="4">
    <source>
        <dbReference type="Proteomes" id="UP001139971"/>
    </source>
</evidence>
<reference evidence="3" key="1">
    <citation type="submission" date="2023-02" db="EMBL/GenBank/DDBJ databases">
        <title>Tahibacter soli sp. nov. isolated from soil.</title>
        <authorList>
            <person name="Baek J.H."/>
            <person name="Lee J.K."/>
            <person name="Choi D.G."/>
            <person name="Jeon C.O."/>
        </authorList>
    </citation>
    <scope>NUCLEOTIDE SEQUENCE</scope>
    <source>
        <strain evidence="3">BL</strain>
    </source>
</reference>
<organism evidence="3 4">
    <name type="scientific">Tahibacter soli</name>
    <dbReference type="NCBI Taxonomy" id="2983605"/>
    <lineage>
        <taxon>Bacteria</taxon>
        <taxon>Pseudomonadati</taxon>
        <taxon>Pseudomonadota</taxon>
        <taxon>Gammaproteobacteria</taxon>
        <taxon>Lysobacterales</taxon>
        <taxon>Rhodanobacteraceae</taxon>
        <taxon>Tahibacter</taxon>
    </lineage>
</organism>